<feature type="region of interest" description="Disordered" evidence="1">
    <location>
        <begin position="157"/>
        <end position="200"/>
    </location>
</feature>
<feature type="non-terminal residue" evidence="2">
    <location>
        <position position="1"/>
    </location>
</feature>
<organism evidence="2 3">
    <name type="scientific">Lunasporangiospora selenospora</name>
    <dbReference type="NCBI Taxonomy" id="979761"/>
    <lineage>
        <taxon>Eukaryota</taxon>
        <taxon>Fungi</taxon>
        <taxon>Fungi incertae sedis</taxon>
        <taxon>Mucoromycota</taxon>
        <taxon>Mortierellomycotina</taxon>
        <taxon>Mortierellomycetes</taxon>
        <taxon>Mortierellales</taxon>
        <taxon>Mortierellaceae</taxon>
        <taxon>Lunasporangiospora</taxon>
    </lineage>
</organism>
<evidence type="ECO:0000256" key="1">
    <source>
        <dbReference type="SAM" id="MobiDB-lite"/>
    </source>
</evidence>
<dbReference type="PANTHER" id="PTHR10343">
    <property type="entry name" value="5'-AMP-ACTIVATED PROTEIN KINASE , BETA SUBUNIT"/>
    <property type="match status" value="1"/>
</dbReference>
<keyword evidence="3" id="KW-1185">Reference proteome</keyword>
<dbReference type="AlphaFoldDB" id="A0A9P6FPB0"/>
<dbReference type="GO" id="GO:0019901">
    <property type="term" value="F:protein kinase binding"/>
    <property type="evidence" value="ECO:0007669"/>
    <property type="project" value="TreeGrafter"/>
</dbReference>
<dbReference type="EMBL" id="JAABOA010002854">
    <property type="protein sequence ID" value="KAF9579330.1"/>
    <property type="molecule type" value="Genomic_DNA"/>
</dbReference>
<dbReference type="Proteomes" id="UP000780801">
    <property type="component" value="Unassembled WGS sequence"/>
</dbReference>
<gene>
    <name evidence="2" type="ORF">BGW38_004457</name>
</gene>
<dbReference type="GO" id="GO:0005634">
    <property type="term" value="C:nucleus"/>
    <property type="evidence" value="ECO:0007669"/>
    <property type="project" value="TreeGrafter"/>
</dbReference>
<proteinExistence type="predicted"/>
<dbReference type="GO" id="GO:0007165">
    <property type="term" value="P:signal transduction"/>
    <property type="evidence" value="ECO:0007669"/>
    <property type="project" value="TreeGrafter"/>
</dbReference>
<dbReference type="InterPro" id="IPR013783">
    <property type="entry name" value="Ig-like_fold"/>
</dbReference>
<name>A0A9P6FPB0_9FUNG</name>
<accession>A0A9P6FPB0</accession>
<comment type="caution">
    <text evidence="2">The sequence shown here is derived from an EMBL/GenBank/DDBJ whole genome shotgun (WGS) entry which is preliminary data.</text>
</comment>
<feature type="compositionally biased region" description="Acidic residues" evidence="1">
    <location>
        <begin position="175"/>
        <end position="191"/>
    </location>
</feature>
<evidence type="ECO:0008006" key="4">
    <source>
        <dbReference type="Google" id="ProtNLM"/>
    </source>
</evidence>
<evidence type="ECO:0000313" key="3">
    <source>
        <dbReference type="Proteomes" id="UP000780801"/>
    </source>
</evidence>
<evidence type="ECO:0000313" key="2">
    <source>
        <dbReference type="EMBL" id="KAF9579330.1"/>
    </source>
</evidence>
<feature type="non-terminal residue" evidence="2">
    <location>
        <position position="400"/>
    </location>
</feature>
<dbReference type="InterPro" id="IPR050827">
    <property type="entry name" value="CRP1_MDG1_kinase"/>
</dbReference>
<sequence>IMPRTASVQFTFPYPKGPERNYGSFLYHSKDIIPESVQVTGTFDDWQRTTPPLARNDTKCRFEIELPVDLETLYLMDKHREDVRSNLGSPAAEAAPPAAIASGKGRMRKMLFKFVLDDRHWVTDPEQDLERDFEGNLNNVLFLEDITDDERRRHQNFEHGEKVQDGTSMESQKDNEEDGEDQKEGDMEDDESRNKDDTVHSHELLASSTIDTLFDTPVIEISGQKTDDCYLASEVIASTSIAPASSMSEHDDDDTASIDLPEESTAVDRDSHNSSCAGSTIAPTTEVCRADNSADLVITAAPEQEPFQDQHLVEPVQIVPRSSNIFKSLVPIPILASSQLPLPSRTKTSGQSVDYPTKKAGDCYHPKKKRFGFKAIMTAASMASTATTTDQANRPKSPGV</sequence>
<protein>
    <recommendedName>
        <fullName evidence="4">AMP-activated protein kinase glycogen-binding domain-containing protein</fullName>
    </recommendedName>
</protein>
<dbReference type="GO" id="GO:0031588">
    <property type="term" value="C:nucleotide-activated protein kinase complex"/>
    <property type="evidence" value="ECO:0007669"/>
    <property type="project" value="TreeGrafter"/>
</dbReference>
<reference evidence="2" key="1">
    <citation type="journal article" date="2020" name="Fungal Divers.">
        <title>Resolving the Mortierellaceae phylogeny through synthesis of multi-gene phylogenetics and phylogenomics.</title>
        <authorList>
            <person name="Vandepol N."/>
            <person name="Liber J."/>
            <person name="Desiro A."/>
            <person name="Na H."/>
            <person name="Kennedy M."/>
            <person name="Barry K."/>
            <person name="Grigoriev I.V."/>
            <person name="Miller A.N."/>
            <person name="O'Donnell K."/>
            <person name="Stajich J.E."/>
            <person name="Bonito G."/>
        </authorList>
    </citation>
    <scope>NUCLEOTIDE SEQUENCE</scope>
    <source>
        <strain evidence="2">KOD1015</strain>
    </source>
</reference>
<dbReference type="PANTHER" id="PTHR10343:SF84">
    <property type="entry name" value="5'-AMP-ACTIVATED PROTEIN KINASE SUBUNIT BETA-1"/>
    <property type="match status" value="1"/>
</dbReference>
<dbReference type="CDD" id="cd02859">
    <property type="entry name" value="E_set_AMPKbeta_like_N"/>
    <property type="match status" value="1"/>
</dbReference>
<dbReference type="OrthoDB" id="5873279at2759"/>
<dbReference type="GO" id="GO:0005737">
    <property type="term" value="C:cytoplasm"/>
    <property type="evidence" value="ECO:0007669"/>
    <property type="project" value="TreeGrafter"/>
</dbReference>
<dbReference type="Gene3D" id="2.60.40.10">
    <property type="entry name" value="Immunoglobulins"/>
    <property type="match status" value="1"/>
</dbReference>